<reference evidence="1 2" key="1">
    <citation type="journal article" date="2018" name="Mol. Biol. Evol.">
        <title>Analysis of the draft genome of the red seaweed Gracilariopsis chorda provides insights into genome size evolution in Rhodophyta.</title>
        <authorList>
            <person name="Lee J."/>
            <person name="Yang E.C."/>
            <person name="Graf L."/>
            <person name="Yang J.H."/>
            <person name="Qiu H."/>
            <person name="Zel Zion U."/>
            <person name="Chan C.X."/>
            <person name="Stephens T.G."/>
            <person name="Weber A.P.M."/>
            <person name="Boo G.H."/>
            <person name="Boo S.M."/>
            <person name="Kim K.M."/>
            <person name="Shin Y."/>
            <person name="Jung M."/>
            <person name="Lee S.J."/>
            <person name="Yim H.S."/>
            <person name="Lee J.H."/>
            <person name="Bhattacharya D."/>
            <person name="Yoon H.S."/>
        </authorList>
    </citation>
    <scope>NUCLEOTIDE SEQUENCE [LARGE SCALE GENOMIC DNA]</scope>
    <source>
        <strain evidence="1 2">SKKU-2015</strain>
        <tissue evidence="1">Whole body</tissue>
    </source>
</reference>
<dbReference type="Proteomes" id="UP000247409">
    <property type="component" value="Unassembled WGS sequence"/>
</dbReference>
<dbReference type="SUPFAM" id="SSF50242">
    <property type="entry name" value="TIMP-like"/>
    <property type="match status" value="1"/>
</dbReference>
<accession>A0A2V3IN43</accession>
<evidence type="ECO:0000313" key="2">
    <source>
        <dbReference type="Proteomes" id="UP000247409"/>
    </source>
</evidence>
<proteinExistence type="predicted"/>
<dbReference type="InterPro" id="IPR008993">
    <property type="entry name" value="TIMP-like_OB-fold"/>
</dbReference>
<sequence length="214" mass="23714">MICEAATLLMEMSVTVVDKWVVHGFVWVDVDVDDSDEVWGWCHARGVGGGDDGGEVIAALRHFNADTPRSSSDAIKGVVQPGVKQLLLRKKSLRAAEFLVLVQASGQRAAQTRLYAQRTNGALIRVYALYVQAVYKGRRPTSRVLYVQTYAAHRLCGLRLTSGLSYVLHLRDGRSLSRAGNWHLGMHVVSQCDANVDVRALNWHQRQFLAANSK</sequence>
<dbReference type="Gene3D" id="2.40.50.120">
    <property type="match status" value="1"/>
</dbReference>
<organism evidence="1 2">
    <name type="scientific">Gracilariopsis chorda</name>
    <dbReference type="NCBI Taxonomy" id="448386"/>
    <lineage>
        <taxon>Eukaryota</taxon>
        <taxon>Rhodophyta</taxon>
        <taxon>Florideophyceae</taxon>
        <taxon>Rhodymeniophycidae</taxon>
        <taxon>Gracilariales</taxon>
        <taxon>Gracilariaceae</taxon>
        <taxon>Gracilariopsis</taxon>
    </lineage>
</organism>
<gene>
    <name evidence="1" type="ORF">BWQ96_06799</name>
</gene>
<dbReference type="EMBL" id="NBIV01000124">
    <property type="protein sequence ID" value="PXF43506.1"/>
    <property type="molecule type" value="Genomic_DNA"/>
</dbReference>
<comment type="caution">
    <text evidence="1">The sequence shown here is derived from an EMBL/GenBank/DDBJ whole genome shotgun (WGS) entry which is preliminary data.</text>
</comment>
<name>A0A2V3IN43_9FLOR</name>
<protein>
    <submittedName>
        <fullName evidence="1">Uncharacterized protein</fullName>
    </submittedName>
</protein>
<evidence type="ECO:0000313" key="1">
    <source>
        <dbReference type="EMBL" id="PXF43506.1"/>
    </source>
</evidence>
<keyword evidence="2" id="KW-1185">Reference proteome</keyword>
<dbReference type="AlphaFoldDB" id="A0A2V3IN43"/>